<sequence>MALGLTAALLAGCGDDKDTAKEPPNTPSTPKPSANGLDGTWKAINKGPITGLTIAGAKVTTTGRLACPGTITAKTITLSCANKEGRTKGTLQPKPGDATKLAIHWKGEAWGGAIDAFSRAS</sequence>
<keyword evidence="3" id="KW-1185">Reference proteome</keyword>
<evidence type="ECO:0008006" key="4">
    <source>
        <dbReference type="Google" id="ProtNLM"/>
    </source>
</evidence>
<reference evidence="3" key="1">
    <citation type="journal article" date="2019" name="Int. J. Syst. Evol. Microbiol.">
        <title>The Global Catalogue of Microorganisms (GCM) 10K type strain sequencing project: providing services to taxonomists for standard genome sequencing and annotation.</title>
        <authorList>
            <consortium name="The Broad Institute Genomics Platform"/>
            <consortium name="The Broad Institute Genome Sequencing Center for Infectious Disease"/>
            <person name="Wu L."/>
            <person name="Ma J."/>
        </authorList>
    </citation>
    <scope>NUCLEOTIDE SEQUENCE [LARGE SCALE GENOMIC DNA]</scope>
    <source>
        <strain evidence="3">JCM 3369</strain>
    </source>
</reference>
<evidence type="ECO:0000256" key="1">
    <source>
        <dbReference type="SAM" id="MobiDB-lite"/>
    </source>
</evidence>
<dbReference type="RefSeq" id="WP_160820327.1">
    <property type="nucleotide sequence ID" value="NZ_JBHSXE010000001.1"/>
</dbReference>
<evidence type="ECO:0000313" key="2">
    <source>
        <dbReference type="EMBL" id="MFC6886513.1"/>
    </source>
</evidence>
<name>A0ABW2CZL7_9ACTN</name>
<protein>
    <recommendedName>
        <fullName evidence="4">Lipoprotein</fullName>
    </recommendedName>
</protein>
<gene>
    <name evidence="2" type="ORF">ACFQKB_42605</name>
</gene>
<dbReference type="EMBL" id="JBHSXS010000055">
    <property type="protein sequence ID" value="MFC6886513.1"/>
    <property type="molecule type" value="Genomic_DNA"/>
</dbReference>
<comment type="caution">
    <text evidence="2">The sequence shown here is derived from an EMBL/GenBank/DDBJ whole genome shotgun (WGS) entry which is preliminary data.</text>
</comment>
<evidence type="ECO:0000313" key="3">
    <source>
        <dbReference type="Proteomes" id="UP001596380"/>
    </source>
</evidence>
<organism evidence="2 3">
    <name type="scientific">Actinomadura yumaensis</name>
    <dbReference type="NCBI Taxonomy" id="111807"/>
    <lineage>
        <taxon>Bacteria</taxon>
        <taxon>Bacillati</taxon>
        <taxon>Actinomycetota</taxon>
        <taxon>Actinomycetes</taxon>
        <taxon>Streptosporangiales</taxon>
        <taxon>Thermomonosporaceae</taxon>
        <taxon>Actinomadura</taxon>
    </lineage>
</organism>
<feature type="region of interest" description="Disordered" evidence="1">
    <location>
        <begin position="14"/>
        <end position="40"/>
    </location>
</feature>
<proteinExistence type="predicted"/>
<dbReference type="Proteomes" id="UP001596380">
    <property type="component" value="Unassembled WGS sequence"/>
</dbReference>
<accession>A0ABW2CZL7</accession>